<gene>
    <name evidence="1" type="ORF">JW498_21825</name>
</gene>
<sequence>VLIPDFVEDGGVSFASSDSTFYYIQAYDRLDGIELKNTTTLGLQPAGLEIGSFSAEDSVWDPGKIRDFRYELVSGQGATDNHRFKINNGVLTT</sequence>
<dbReference type="Proteomes" id="UP000760472">
    <property type="component" value="Unassembled WGS sequence"/>
</dbReference>
<keyword evidence="2" id="KW-1185">Reference proteome</keyword>
<organism evidence="1 2">
    <name type="scientific">Amphritea pacifica</name>
    <dbReference type="NCBI Taxonomy" id="2811233"/>
    <lineage>
        <taxon>Bacteria</taxon>
        <taxon>Pseudomonadati</taxon>
        <taxon>Pseudomonadota</taxon>
        <taxon>Gammaproteobacteria</taxon>
        <taxon>Oceanospirillales</taxon>
        <taxon>Oceanospirillaceae</taxon>
        <taxon>Amphritea</taxon>
    </lineage>
</organism>
<feature type="non-terminal residue" evidence="1">
    <location>
        <position position="1"/>
    </location>
</feature>
<dbReference type="EMBL" id="JAFFZP010000179">
    <property type="protein sequence ID" value="MBN0989991.1"/>
    <property type="molecule type" value="Genomic_DNA"/>
</dbReference>
<dbReference type="RefSeq" id="WP_205214596.1">
    <property type="nucleotide sequence ID" value="NZ_JAFFZP010000179.1"/>
</dbReference>
<protein>
    <submittedName>
        <fullName evidence="1">Uncharacterized protein</fullName>
    </submittedName>
</protein>
<accession>A0ABS2WEI6</accession>
<name>A0ABS2WEI6_9GAMM</name>
<feature type="non-terminal residue" evidence="1">
    <location>
        <position position="93"/>
    </location>
</feature>
<proteinExistence type="predicted"/>
<reference evidence="1 2" key="1">
    <citation type="submission" date="2021-02" db="EMBL/GenBank/DDBJ databases">
        <title>A novel species of genus Amphritea isolated from a fishpond in China.</title>
        <authorList>
            <person name="Lu H."/>
        </authorList>
    </citation>
    <scope>NUCLEOTIDE SEQUENCE [LARGE SCALE GENOMIC DNA]</scope>
    <source>
        <strain evidence="1 2">RP18W</strain>
    </source>
</reference>
<evidence type="ECO:0000313" key="1">
    <source>
        <dbReference type="EMBL" id="MBN0989991.1"/>
    </source>
</evidence>
<comment type="caution">
    <text evidence="1">The sequence shown here is derived from an EMBL/GenBank/DDBJ whole genome shotgun (WGS) entry which is preliminary data.</text>
</comment>
<evidence type="ECO:0000313" key="2">
    <source>
        <dbReference type="Proteomes" id="UP000760472"/>
    </source>
</evidence>